<feature type="compositionally biased region" description="Basic and acidic residues" evidence="1">
    <location>
        <begin position="113"/>
        <end position="123"/>
    </location>
</feature>
<evidence type="ECO:0000313" key="4">
    <source>
        <dbReference type="Proteomes" id="UP001057580"/>
    </source>
</evidence>
<keyword evidence="2" id="KW-0472">Membrane</keyword>
<keyword evidence="2" id="KW-0812">Transmembrane</keyword>
<dbReference type="Proteomes" id="UP001057580">
    <property type="component" value="Chromosome"/>
</dbReference>
<feature type="region of interest" description="Disordered" evidence="1">
    <location>
        <begin position="106"/>
        <end position="131"/>
    </location>
</feature>
<feature type="region of interest" description="Disordered" evidence="1">
    <location>
        <begin position="68"/>
        <end position="91"/>
    </location>
</feature>
<name>A0A9E7R6W4_9EURY</name>
<dbReference type="EMBL" id="CP104003">
    <property type="protein sequence ID" value="UWM56576.1"/>
    <property type="molecule type" value="Genomic_DNA"/>
</dbReference>
<reference evidence="3" key="1">
    <citation type="submission" date="2022-09" db="EMBL/GenBank/DDBJ databases">
        <title>Diverse halophilic archaea isolated from saline environments.</title>
        <authorList>
            <person name="Cui H.-L."/>
        </authorList>
    </citation>
    <scope>NUCLEOTIDE SEQUENCE</scope>
    <source>
        <strain evidence="3">ZS-35-S2</strain>
    </source>
</reference>
<evidence type="ECO:0000256" key="1">
    <source>
        <dbReference type="SAM" id="MobiDB-lite"/>
    </source>
</evidence>
<gene>
    <name evidence="3" type="ORF">N0B31_09840</name>
</gene>
<feature type="compositionally biased region" description="Low complexity" evidence="1">
    <location>
        <begin position="76"/>
        <end position="91"/>
    </location>
</feature>
<protein>
    <recommendedName>
        <fullName evidence="5">DUF2892 domain-containing protein</fullName>
    </recommendedName>
</protein>
<evidence type="ECO:0008006" key="5">
    <source>
        <dbReference type="Google" id="ProtNLM"/>
    </source>
</evidence>
<dbReference type="AlphaFoldDB" id="A0A9E7R6W4"/>
<evidence type="ECO:0000313" key="3">
    <source>
        <dbReference type="EMBL" id="UWM56576.1"/>
    </source>
</evidence>
<keyword evidence="2" id="KW-1133">Transmembrane helix</keyword>
<dbReference type="GeneID" id="74942724"/>
<organism evidence="3 4">
    <name type="scientific">Salinirubellus salinus</name>
    <dbReference type="NCBI Taxonomy" id="1364945"/>
    <lineage>
        <taxon>Archaea</taxon>
        <taxon>Methanobacteriati</taxon>
        <taxon>Methanobacteriota</taxon>
        <taxon>Stenosarchaea group</taxon>
        <taxon>Halobacteria</taxon>
        <taxon>Halobacteriales</taxon>
        <taxon>Natronomonadaceae</taxon>
        <taxon>Salinirubellus</taxon>
    </lineage>
</organism>
<proteinExistence type="predicted"/>
<keyword evidence="4" id="KW-1185">Reference proteome</keyword>
<sequence>MALTDTPEERNRIVQIVLAGIVGLAAVRAYRRGNRVGGVLGALGAVALGYTALSDSEREAATVEVDDVRAPASADASTEPATESEPAAETATVAEAKLRCAACGEPIVPGQRRGPDEHDRTVHEACLQAAA</sequence>
<dbReference type="RefSeq" id="WP_260643690.1">
    <property type="nucleotide sequence ID" value="NZ_CP104003.1"/>
</dbReference>
<dbReference type="KEGG" id="ssai:N0B31_09840"/>
<feature type="transmembrane region" description="Helical" evidence="2">
    <location>
        <begin position="12"/>
        <end position="30"/>
    </location>
</feature>
<accession>A0A9E7R6W4</accession>
<evidence type="ECO:0000256" key="2">
    <source>
        <dbReference type="SAM" id="Phobius"/>
    </source>
</evidence>